<protein>
    <submittedName>
        <fullName evidence="3">MFS transporter</fullName>
    </submittedName>
</protein>
<gene>
    <name evidence="3" type="ORF">MPC4_310018</name>
</gene>
<dbReference type="Pfam" id="PF01613">
    <property type="entry name" value="Flavin_Reduct"/>
    <property type="match status" value="1"/>
</dbReference>
<keyword evidence="4" id="KW-1185">Reference proteome</keyword>
<dbReference type="Proteomes" id="UP000485880">
    <property type="component" value="Unassembled WGS sequence"/>
</dbReference>
<dbReference type="RefSeq" id="WP_174513041.1">
    <property type="nucleotide sequence ID" value="NZ_CABFMQ020000089.1"/>
</dbReference>
<dbReference type="GO" id="GO:0010181">
    <property type="term" value="F:FMN binding"/>
    <property type="evidence" value="ECO:0007669"/>
    <property type="project" value="InterPro"/>
</dbReference>
<dbReference type="SUPFAM" id="SSF50475">
    <property type="entry name" value="FMN-binding split barrel"/>
    <property type="match status" value="1"/>
</dbReference>
<dbReference type="AlphaFoldDB" id="A0A8B6M7Y3"/>
<dbReference type="Gene3D" id="2.30.110.10">
    <property type="entry name" value="Electron Transport, Fmn-binding Protein, Chain A"/>
    <property type="match status" value="1"/>
</dbReference>
<evidence type="ECO:0000256" key="1">
    <source>
        <dbReference type="ARBA" id="ARBA00023002"/>
    </source>
</evidence>
<dbReference type="PANTHER" id="PTHR30466:SF1">
    <property type="entry name" value="FMN REDUCTASE (NADH) RUTF"/>
    <property type="match status" value="1"/>
</dbReference>
<comment type="caution">
    <text evidence="3">The sequence shown here is derived from an EMBL/GenBank/DDBJ whole genome shotgun (WGS) entry which is preliminary data.</text>
</comment>
<dbReference type="InterPro" id="IPR002563">
    <property type="entry name" value="Flavin_Rdtase-like_dom"/>
</dbReference>
<name>A0A8B6M7Y3_METTU</name>
<dbReference type="EMBL" id="CABFMQ020000089">
    <property type="protein sequence ID" value="VTZ51143.1"/>
    <property type="molecule type" value="Genomic_DNA"/>
</dbReference>
<dbReference type="PANTHER" id="PTHR30466">
    <property type="entry name" value="FLAVIN REDUCTASE"/>
    <property type="match status" value="1"/>
</dbReference>
<keyword evidence="1" id="KW-0560">Oxidoreductase</keyword>
<dbReference type="InterPro" id="IPR050268">
    <property type="entry name" value="NADH-dep_flavin_reductase"/>
</dbReference>
<evidence type="ECO:0000313" key="3">
    <source>
        <dbReference type="EMBL" id="VTZ51143.1"/>
    </source>
</evidence>
<reference evidence="3 4" key="1">
    <citation type="submission" date="2019-05" db="EMBL/GenBank/DDBJ databases">
        <authorList>
            <person name="Farhan Ul Haque M."/>
        </authorList>
    </citation>
    <scope>NUCLEOTIDE SEQUENCE [LARGE SCALE GENOMIC DNA]</scope>
    <source>
        <strain evidence="3">2</strain>
    </source>
</reference>
<evidence type="ECO:0000313" key="4">
    <source>
        <dbReference type="Proteomes" id="UP000485880"/>
    </source>
</evidence>
<dbReference type="SMART" id="SM00903">
    <property type="entry name" value="Flavin_Reduct"/>
    <property type="match status" value="1"/>
</dbReference>
<dbReference type="GO" id="GO:0006208">
    <property type="term" value="P:pyrimidine nucleobase catabolic process"/>
    <property type="evidence" value="ECO:0007669"/>
    <property type="project" value="TreeGrafter"/>
</dbReference>
<evidence type="ECO:0000259" key="2">
    <source>
        <dbReference type="SMART" id="SM00903"/>
    </source>
</evidence>
<sequence>MPMSSITAAAPDLPTAASPVVTADRFLAGMRLFASGCAIVAARHGTDRAGLTATALCSVTADPPQLLVCVNRKVRAHALISDSRALSVNVLANSHEPVAKRFAGMVEGVAAEDRFLGSDWGTAITGAPILKDALFSFDCRVVETIPTSTHSLFLCTVVDAVVADPDATPLLYFNGRFAAVS</sequence>
<feature type="domain" description="Flavin reductase like" evidence="2">
    <location>
        <begin position="30"/>
        <end position="179"/>
    </location>
</feature>
<organism evidence="3 4">
    <name type="scientific">Methylocella tundrae</name>
    <dbReference type="NCBI Taxonomy" id="227605"/>
    <lineage>
        <taxon>Bacteria</taxon>
        <taxon>Pseudomonadati</taxon>
        <taxon>Pseudomonadota</taxon>
        <taxon>Alphaproteobacteria</taxon>
        <taxon>Hyphomicrobiales</taxon>
        <taxon>Beijerinckiaceae</taxon>
        <taxon>Methylocella</taxon>
    </lineage>
</organism>
<proteinExistence type="predicted"/>
<dbReference type="GO" id="GO:0042602">
    <property type="term" value="F:riboflavin reductase (NADPH) activity"/>
    <property type="evidence" value="ECO:0007669"/>
    <property type="project" value="TreeGrafter"/>
</dbReference>
<accession>A0A8B6M7Y3</accession>
<dbReference type="InterPro" id="IPR012349">
    <property type="entry name" value="Split_barrel_FMN-bd"/>
</dbReference>